<dbReference type="RefSeq" id="WP_185693698.1">
    <property type="nucleotide sequence ID" value="NZ_JACHVA010000117.1"/>
</dbReference>
<dbReference type="EMBL" id="JACHVA010000117">
    <property type="protein sequence ID" value="MBC2603055.1"/>
    <property type="molecule type" value="Genomic_DNA"/>
</dbReference>
<dbReference type="InterPro" id="IPR028427">
    <property type="entry name" value="Met_Sox_Rdtase_MsrB"/>
</dbReference>
<proteinExistence type="inferred from homology"/>
<dbReference type="FunFam" id="2.170.150.20:FF:000001">
    <property type="entry name" value="Peptide methionine sulfoxide reductase MsrB"/>
    <property type="match status" value="1"/>
</dbReference>
<dbReference type="GO" id="GO:0006979">
    <property type="term" value="P:response to oxidative stress"/>
    <property type="evidence" value="ECO:0007669"/>
    <property type="project" value="InterPro"/>
</dbReference>
<evidence type="ECO:0000256" key="1">
    <source>
        <dbReference type="ARBA" id="ARBA00001947"/>
    </source>
</evidence>
<dbReference type="EC" id="1.8.4.12" evidence="7"/>
<dbReference type="PANTHER" id="PTHR10173">
    <property type="entry name" value="METHIONINE SULFOXIDE REDUCTASE"/>
    <property type="match status" value="1"/>
</dbReference>
<dbReference type="Pfam" id="PF01641">
    <property type="entry name" value="SelR"/>
    <property type="match status" value="1"/>
</dbReference>
<accession>A0A7X1AZX5</accession>
<dbReference type="Gene3D" id="2.170.150.20">
    <property type="entry name" value="Peptide methionine sulfoxide reductase"/>
    <property type="match status" value="1"/>
</dbReference>
<dbReference type="GO" id="GO:0005737">
    <property type="term" value="C:cytoplasm"/>
    <property type="evidence" value="ECO:0007669"/>
    <property type="project" value="TreeGrafter"/>
</dbReference>
<gene>
    <name evidence="7 9" type="primary">msrB</name>
    <name evidence="9" type="ORF">H5P30_14830</name>
</gene>
<dbReference type="GO" id="GO:0030091">
    <property type="term" value="P:protein repair"/>
    <property type="evidence" value="ECO:0007669"/>
    <property type="project" value="InterPro"/>
</dbReference>
<dbReference type="PANTHER" id="PTHR10173:SF52">
    <property type="entry name" value="METHIONINE-R-SULFOXIDE REDUCTASE B1"/>
    <property type="match status" value="1"/>
</dbReference>
<dbReference type="GO" id="GO:0033743">
    <property type="term" value="F:peptide-methionine (R)-S-oxide reductase activity"/>
    <property type="evidence" value="ECO:0007669"/>
    <property type="project" value="UniProtKB-UniRule"/>
</dbReference>
<dbReference type="HAMAP" id="MF_01400">
    <property type="entry name" value="MsrB"/>
    <property type="match status" value="1"/>
</dbReference>
<comment type="similarity">
    <text evidence="2 7">Belongs to the MsrB Met sulfoxide reductase family.</text>
</comment>
<feature type="active site" description="Nucleophile" evidence="7">
    <location>
        <position position="141"/>
    </location>
</feature>
<keyword evidence="5 7" id="KW-0560">Oxidoreductase</keyword>
<reference evidence="9 10" key="1">
    <citation type="submission" date="2020-07" db="EMBL/GenBank/DDBJ databases">
        <authorList>
            <person name="Feng X."/>
        </authorList>
    </citation>
    <scope>NUCLEOTIDE SEQUENCE [LARGE SCALE GENOMIC DNA]</scope>
    <source>
        <strain evidence="9 10">JCM14086</strain>
    </source>
</reference>
<evidence type="ECO:0000313" key="10">
    <source>
        <dbReference type="Proteomes" id="UP000525652"/>
    </source>
</evidence>
<dbReference type="SUPFAM" id="SSF51316">
    <property type="entry name" value="Mss4-like"/>
    <property type="match status" value="1"/>
</dbReference>
<evidence type="ECO:0000256" key="6">
    <source>
        <dbReference type="ARBA" id="ARBA00048488"/>
    </source>
</evidence>
<evidence type="ECO:0000313" key="9">
    <source>
        <dbReference type="EMBL" id="MBC2603055.1"/>
    </source>
</evidence>
<organism evidence="9 10">
    <name type="scientific">Puniceicoccus vermicola</name>
    <dbReference type="NCBI Taxonomy" id="388746"/>
    <lineage>
        <taxon>Bacteria</taxon>
        <taxon>Pseudomonadati</taxon>
        <taxon>Verrucomicrobiota</taxon>
        <taxon>Opitutia</taxon>
        <taxon>Puniceicoccales</taxon>
        <taxon>Puniceicoccaceae</taxon>
        <taxon>Puniceicoccus</taxon>
    </lineage>
</organism>
<comment type="caution">
    <text evidence="7">Lacks conserved residue(s) required for the propagation of feature annotation.</text>
</comment>
<comment type="catalytic activity">
    <reaction evidence="6 7">
        <text>L-methionyl-[protein] + [thioredoxin]-disulfide + H2O = L-methionyl-(R)-S-oxide-[protein] + [thioredoxin]-dithiol</text>
        <dbReference type="Rhea" id="RHEA:24164"/>
        <dbReference type="Rhea" id="RHEA-COMP:10698"/>
        <dbReference type="Rhea" id="RHEA-COMP:10700"/>
        <dbReference type="Rhea" id="RHEA-COMP:12313"/>
        <dbReference type="Rhea" id="RHEA-COMP:12314"/>
        <dbReference type="ChEBI" id="CHEBI:15377"/>
        <dbReference type="ChEBI" id="CHEBI:16044"/>
        <dbReference type="ChEBI" id="CHEBI:29950"/>
        <dbReference type="ChEBI" id="CHEBI:45764"/>
        <dbReference type="ChEBI" id="CHEBI:50058"/>
        <dbReference type="EC" id="1.8.4.12"/>
    </reaction>
</comment>
<comment type="cofactor">
    <cofactor evidence="1">
        <name>Zn(2+)</name>
        <dbReference type="ChEBI" id="CHEBI:29105"/>
    </cofactor>
</comment>
<dbReference type="NCBIfam" id="TIGR00357">
    <property type="entry name" value="peptide-methionine (R)-S-oxide reductase MsrB"/>
    <property type="match status" value="1"/>
</dbReference>
<evidence type="ECO:0000256" key="2">
    <source>
        <dbReference type="ARBA" id="ARBA00007174"/>
    </source>
</evidence>
<keyword evidence="4" id="KW-0862">Zinc</keyword>
<dbReference type="AlphaFoldDB" id="A0A7X1AZX5"/>
<name>A0A7X1AZX5_9BACT</name>
<feature type="domain" description="MsrB" evidence="8">
    <location>
        <begin position="30"/>
        <end position="152"/>
    </location>
</feature>
<comment type="caution">
    <text evidence="9">The sequence shown here is derived from an EMBL/GenBank/DDBJ whole genome shotgun (WGS) entry which is preliminary data.</text>
</comment>
<dbReference type="Proteomes" id="UP000525652">
    <property type="component" value="Unassembled WGS sequence"/>
</dbReference>
<evidence type="ECO:0000256" key="4">
    <source>
        <dbReference type="ARBA" id="ARBA00022833"/>
    </source>
</evidence>
<protein>
    <recommendedName>
        <fullName evidence="7">Peptide methionine sulfoxide reductase MsrB</fullName>
        <ecNumber evidence="7">1.8.4.12</ecNumber>
    </recommendedName>
    <alternativeName>
        <fullName evidence="7">Peptide-methionine (R)-S-oxide reductase</fullName>
    </alternativeName>
</protein>
<evidence type="ECO:0000259" key="8">
    <source>
        <dbReference type="PROSITE" id="PS51790"/>
    </source>
</evidence>
<keyword evidence="10" id="KW-1185">Reference proteome</keyword>
<evidence type="ECO:0000256" key="3">
    <source>
        <dbReference type="ARBA" id="ARBA00022723"/>
    </source>
</evidence>
<dbReference type="PROSITE" id="PS51790">
    <property type="entry name" value="MSRB"/>
    <property type="match status" value="1"/>
</dbReference>
<dbReference type="InterPro" id="IPR011057">
    <property type="entry name" value="Mss4-like_sf"/>
</dbReference>
<dbReference type="GO" id="GO:0046872">
    <property type="term" value="F:metal ion binding"/>
    <property type="evidence" value="ECO:0007669"/>
    <property type="project" value="UniProtKB-KW"/>
</dbReference>
<keyword evidence="3" id="KW-0479">Metal-binding</keyword>
<sequence>MKSESCNDGACGTPSGNVAAGRAEVVQLSESQWEEVLTPAQFQVLRDHGTERPFQNAYWDEKRPGIYVCAATGTPLFSSEDKFKSGTGWPSFTQPIEEGVVGEEVDTSYGMRRVENYCVDCGGHLGHVFEDGPAPTGLRYCMNSTAMEFIPAESVEAIPALVEEQKKVAAKRISELQALGNS</sequence>
<dbReference type="InterPro" id="IPR002579">
    <property type="entry name" value="Met_Sox_Rdtase_MsrB_dom"/>
</dbReference>
<evidence type="ECO:0000256" key="5">
    <source>
        <dbReference type="ARBA" id="ARBA00023002"/>
    </source>
</evidence>
<evidence type="ECO:0000256" key="7">
    <source>
        <dbReference type="HAMAP-Rule" id="MF_01400"/>
    </source>
</evidence>